<keyword evidence="5 10" id="KW-0812">Transmembrane</keyword>
<reference evidence="11 12" key="1">
    <citation type="submission" date="2019-03" db="EMBL/GenBank/DDBJ databases">
        <authorList>
            <person name="Kim M.K.M."/>
        </authorList>
    </citation>
    <scope>NUCLEOTIDE SEQUENCE [LARGE SCALE GENOMIC DNA]</scope>
    <source>
        <strain evidence="11 12">18JY21-1</strain>
    </source>
</reference>
<evidence type="ECO:0000313" key="11">
    <source>
        <dbReference type="EMBL" id="TCZ69359.1"/>
    </source>
</evidence>
<dbReference type="AlphaFoldDB" id="A0A4R4DYX9"/>
<dbReference type="OrthoDB" id="9805788at2"/>
<evidence type="ECO:0000256" key="7">
    <source>
        <dbReference type="ARBA" id="ARBA00023136"/>
    </source>
</evidence>
<dbReference type="GO" id="GO:0005886">
    <property type="term" value="C:plasma membrane"/>
    <property type="evidence" value="ECO:0007669"/>
    <property type="project" value="UniProtKB-SubCell"/>
</dbReference>
<keyword evidence="7 9" id="KW-0472">Membrane</keyword>
<feature type="transmembrane region" description="Helical" evidence="10">
    <location>
        <begin position="144"/>
        <end position="164"/>
    </location>
</feature>
<feature type="transmembrane region" description="Helical" evidence="10">
    <location>
        <begin position="70"/>
        <end position="90"/>
    </location>
</feature>
<proteinExistence type="inferred from homology"/>
<dbReference type="Proteomes" id="UP000295418">
    <property type="component" value="Unassembled WGS sequence"/>
</dbReference>
<feature type="transmembrane region" description="Helical" evidence="10">
    <location>
        <begin position="360"/>
        <end position="380"/>
    </location>
</feature>
<accession>A0A4R4DYX9</accession>
<dbReference type="PANTHER" id="PTHR13285:SF23">
    <property type="entry name" value="TEICHOIC ACID D-ALANYLTRANSFERASE"/>
    <property type="match status" value="1"/>
</dbReference>
<evidence type="ECO:0000256" key="1">
    <source>
        <dbReference type="ARBA" id="ARBA00004651"/>
    </source>
</evidence>
<evidence type="ECO:0000256" key="4">
    <source>
        <dbReference type="ARBA" id="ARBA00022679"/>
    </source>
</evidence>
<dbReference type="PANTHER" id="PTHR13285">
    <property type="entry name" value="ACYLTRANSFERASE"/>
    <property type="match status" value="1"/>
</dbReference>
<keyword evidence="8 9" id="KW-0012">Acyltransferase</keyword>
<dbReference type="PIRSF" id="PIRSF016636">
    <property type="entry name" value="AlgI_DltB"/>
    <property type="match status" value="1"/>
</dbReference>
<feature type="transmembrane region" description="Helical" evidence="10">
    <location>
        <begin position="318"/>
        <end position="339"/>
    </location>
</feature>
<keyword evidence="12" id="KW-1185">Reference proteome</keyword>
<comment type="similarity">
    <text evidence="2 9">Belongs to the membrane-bound acyltransferase family.</text>
</comment>
<feature type="transmembrane region" description="Helical" evidence="10">
    <location>
        <begin position="7"/>
        <end position="23"/>
    </location>
</feature>
<dbReference type="GO" id="GO:0042121">
    <property type="term" value="P:alginic acid biosynthetic process"/>
    <property type="evidence" value="ECO:0007669"/>
    <property type="project" value="InterPro"/>
</dbReference>
<evidence type="ECO:0000256" key="6">
    <source>
        <dbReference type="ARBA" id="ARBA00022989"/>
    </source>
</evidence>
<keyword evidence="3 9" id="KW-1003">Cell membrane</keyword>
<dbReference type="PIRSF" id="PIRSF500217">
    <property type="entry name" value="AlgI"/>
    <property type="match status" value="1"/>
</dbReference>
<dbReference type="RefSeq" id="WP_132420542.1">
    <property type="nucleotide sequence ID" value="NZ_SKFG01000051.1"/>
</dbReference>
<feature type="transmembrane region" description="Helical" evidence="10">
    <location>
        <begin position="410"/>
        <end position="428"/>
    </location>
</feature>
<dbReference type="InterPro" id="IPR028362">
    <property type="entry name" value="AlgI"/>
</dbReference>
<evidence type="ECO:0000313" key="12">
    <source>
        <dbReference type="Proteomes" id="UP000295418"/>
    </source>
</evidence>
<dbReference type="EMBL" id="SKFG01000051">
    <property type="protein sequence ID" value="TCZ69359.1"/>
    <property type="molecule type" value="Genomic_DNA"/>
</dbReference>
<feature type="transmembrane region" description="Helical" evidence="10">
    <location>
        <begin position="440"/>
        <end position="462"/>
    </location>
</feature>
<evidence type="ECO:0000256" key="3">
    <source>
        <dbReference type="ARBA" id="ARBA00022475"/>
    </source>
</evidence>
<dbReference type="InterPro" id="IPR051085">
    <property type="entry name" value="MB_O-acyltransferase"/>
</dbReference>
<keyword evidence="4 9" id="KW-0808">Transferase</keyword>
<comment type="caution">
    <text evidence="11">The sequence shown here is derived from an EMBL/GenBank/DDBJ whole genome shotgun (WGS) entry which is preliminary data.</text>
</comment>
<protein>
    <submittedName>
        <fullName evidence="11">MBOAT family protein</fullName>
    </submittedName>
</protein>
<dbReference type="InterPro" id="IPR024194">
    <property type="entry name" value="Ac/AlaTfrase_AlgI/DltB"/>
</dbReference>
<sequence>MLFHTPIFLGFLGIVFCLYYFFPRLRLYLLTLANIIFYLSAGVAYFFVFIGIVTLSYYISRGLLGKYGKWSLIGSISLVLGNLLFFKYSLFLLRNVEKVLGIGLNLQSTFWADLVLPIGISFYTFQIIAYVTDVYKRKLEPAKSWIEFWTFISLFIHSAAGPILRGKEFLPQLRNIQNLKFKPTGFKLGIAYITMGLAKKLLLADQIAPEVNAFFARSAELSGAEAWVAAYLFAFQIYMDFSAYSDMAVGIGHLLGLRIDLNFRTPYLSANSGEFWRRWHITLSGWIRDYIYIPLGGSRVSKLRSYANLVFAMTLSGLWHGAAWTFIIWGLYHGFLQVGHHIYKGWIQKLGWEKLQTSRLYRVVAVFVFFHLVVIGWVFFRAQGISNALHMVKVMLTMNPLHIQPAMYEYLAFVAALFLLHMLEAYIVKRFSRLSLLWQLKVPALVRAAVYTIIIIVLQYNLEGEHNSFIYFQF</sequence>
<evidence type="ECO:0000256" key="9">
    <source>
        <dbReference type="PIRNR" id="PIRNR016636"/>
    </source>
</evidence>
<evidence type="ECO:0000256" key="2">
    <source>
        <dbReference type="ARBA" id="ARBA00010323"/>
    </source>
</evidence>
<feature type="transmembrane region" description="Helical" evidence="10">
    <location>
        <begin position="35"/>
        <end position="58"/>
    </location>
</feature>
<feature type="transmembrane region" description="Helical" evidence="10">
    <location>
        <begin position="110"/>
        <end position="132"/>
    </location>
</feature>
<evidence type="ECO:0000256" key="8">
    <source>
        <dbReference type="ARBA" id="ARBA00023315"/>
    </source>
</evidence>
<dbReference type="Pfam" id="PF03062">
    <property type="entry name" value="MBOAT"/>
    <property type="match status" value="1"/>
</dbReference>
<evidence type="ECO:0000256" key="5">
    <source>
        <dbReference type="ARBA" id="ARBA00022692"/>
    </source>
</evidence>
<comment type="subcellular location">
    <subcellularLocation>
        <location evidence="1">Cell membrane</location>
        <topology evidence="1">Multi-pass membrane protein</topology>
    </subcellularLocation>
</comment>
<keyword evidence="6 10" id="KW-1133">Transmembrane helix</keyword>
<evidence type="ECO:0000256" key="10">
    <source>
        <dbReference type="SAM" id="Phobius"/>
    </source>
</evidence>
<organism evidence="11 12">
    <name type="scientific">Paenibacillus albiflavus</name>
    <dbReference type="NCBI Taxonomy" id="2545760"/>
    <lineage>
        <taxon>Bacteria</taxon>
        <taxon>Bacillati</taxon>
        <taxon>Bacillota</taxon>
        <taxon>Bacilli</taxon>
        <taxon>Bacillales</taxon>
        <taxon>Paenibacillaceae</taxon>
        <taxon>Paenibacillus</taxon>
    </lineage>
</organism>
<gene>
    <name evidence="11" type="ORF">E0485_23830</name>
</gene>
<dbReference type="GO" id="GO:0016746">
    <property type="term" value="F:acyltransferase activity"/>
    <property type="evidence" value="ECO:0007669"/>
    <property type="project" value="UniProtKB-KW"/>
</dbReference>
<name>A0A4R4DYX9_9BACL</name>
<dbReference type="InterPro" id="IPR004299">
    <property type="entry name" value="MBOAT_fam"/>
</dbReference>